<keyword evidence="4" id="KW-1185">Reference proteome</keyword>
<dbReference type="Proteomes" id="UP000266005">
    <property type="component" value="Unassembled WGS sequence"/>
</dbReference>
<dbReference type="OrthoDB" id="1039448at2"/>
<dbReference type="PANTHER" id="PTHR33446:SF2">
    <property type="entry name" value="PROTEIN TONB"/>
    <property type="match status" value="1"/>
</dbReference>
<name>A0A399SI97_9BACT</name>
<evidence type="ECO:0000259" key="2">
    <source>
        <dbReference type="Pfam" id="PF03544"/>
    </source>
</evidence>
<evidence type="ECO:0000313" key="4">
    <source>
        <dbReference type="Proteomes" id="UP000266005"/>
    </source>
</evidence>
<dbReference type="Gene3D" id="3.30.1150.10">
    <property type="match status" value="1"/>
</dbReference>
<dbReference type="PANTHER" id="PTHR33446">
    <property type="entry name" value="PROTEIN TONB-RELATED"/>
    <property type="match status" value="1"/>
</dbReference>
<gene>
    <name evidence="3" type="ORF">D1627_02520</name>
</gene>
<dbReference type="GO" id="GO:0031992">
    <property type="term" value="F:energy transducer activity"/>
    <property type="evidence" value="ECO:0007669"/>
    <property type="project" value="TreeGrafter"/>
</dbReference>
<feature type="domain" description="TonB C-terminal" evidence="2">
    <location>
        <begin position="63"/>
        <end position="125"/>
    </location>
</feature>
<proteinExistence type="predicted"/>
<dbReference type="GO" id="GO:0055085">
    <property type="term" value="P:transmembrane transport"/>
    <property type="evidence" value="ECO:0007669"/>
    <property type="project" value="InterPro"/>
</dbReference>
<dbReference type="AlphaFoldDB" id="A0A399SI97"/>
<feature type="signal peptide" evidence="1">
    <location>
        <begin position="1"/>
        <end position="22"/>
    </location>
</feature>
<accession>A0A399SI97</accession>
<dbReference type="SUPFAM" id="SSF74653">
    <property type="entry name" value="TolA/TonB C-terminal domain"/>
    <property type="match status" value="1"/>
</dbReference>
<dbReference type="InterPro" id="IPR051045">
    <property type="entry name" value="TonB-dependent_transducer"/>
</dbReference>
<dbReference type="RefSeq" id="WP_119430623.1">
    <property type="nucleotide sequence ID" value="NZ_QWGE01000001.1"/>
</dbReference>
<sequence length="135" mass="14713">MLKYTLCLLLICVITSTNAAFAQQDSTAHKYTYTETLPVFEGGEQAMFRFVMSNIKLPKNPPKGTVVLSYVVEKDGAIADDQVVSGLSPAVNAACIKAVEKMSGKWVPGTQNGKKVPVRFTMPINIGPPKHKDRN</sequence>
<organism evidence="3 4">
    <name type="scientific">Pontibacter oryzae</name>
    <dbReference type="NCBI Taxonomy" id="2304593"/>
    <lineage>
        <taxon>Bacteria</taxon>
        <taxon>Pseudomonadati</taxon>
        <taxon>Bacteroidota</taxon>
        <taxon>Cytophagia</taxon>
        <taxon>Cytophagales</taxon>
        <taxon>Hymenobacteraceae</taxon>
        <taxon>Pontibacter</taxon>
    </lineage>
</organism>
<feature type="chain" id="PRO_5017442690" description="TonB C-terminal domain-containing protein" evidence="1">
    <location>
        <begin position="23"/>
        <end position="135"/>
    </location>
</feature>
<evidence type="ECO:0000313" key="3">
    <source>
        <dbReference type="EMBL" id="RIJ42741.1"/>
    </source>
</evidence>
<dbReference type="InterPro" id="IPR037682">
    <property type="entry name" value="TonB_C"/>
</dbReference>
<comment type="caution">
    <text evidence="3">The sequence shown here is derived from an EMBL/GenBank/DDBJ whole genome shotgun (WGS) entry which is preliminary data.</text>
</comment>
<dbReference type="Pfam" id="PF03544">
    <property type="entry name" value="TonB_C"/>
    <property type="match status" value="1"/>
</dbReference>
<dbReference type="EMBL" id="QWGE01000001">
    <property type="protein sequence ID" value="RIJ42741.1"/>
    <property type="molecule type" value="Genomic_DNA"/>
</dbReference>
<evidence type="ECO:0000256" key="1">
    <source>
        <dbReference type="SAM" id="SignalP"/>
    </source>
</evidence>
<reference evidence="4" key="1">
    <citation type="submission" date="2018-08" db="EMBL/GenBank/DDBJ databases">
        <title>Mucilaginibacter sp. MYSH2.</title>
        <authorList>
            <person name="Seo T."/>
        </authorList>
    </citation>
    <scope>NUCLEOTIDE SEQUENCE [LARGE SCALE GENOMIC DNA]</scope>
    <source>
        <strain evidence="4">KIRAN</strain>
    </source>
</reference>
<keyword evidence="1" id="KW-0732">Signal</keyword>
<protein>
    <recommendedName>
        <fullName evidence="2">TonB C-terminal domain-containing protein</fullName>
    </recommendedName>
</protein>
<dbReference type="GO" id="GO:0098797">
    <property type="term" value="C:plasma membrane protein complex"/>
    <property type="evidence" value="ECO:0007669"/>
    <property type="project" value="TreeGrafter"/>
</dbReference>